<dbReference type="GO" id="GO:0006629">
    <property type="term" value="P:lipid metabolic process"/>
    <property type="evidence" value="ECO:0007669"/>
    <property type="project" value="UniProtKB-ARBA"/>
</dbReference>
<organism evidence="2 3">
    <name type="scientific">Pyrus ussuriensis x Pyrus communis</name>
    <dbReference type="NCBI Taxonomy" id="2448454"/>
    <lineage>
        <taxon>Eukaryota</taxon>
        <taxon>Viridiplantae</taxon>
        <taxon>Streptophyta</taxon>
        <taxon>Embryophyta</taxon>
        <taxon>Tracheophyta</taxon>
        <taxon>Spermatophyta</taxon>
        <taxon>Magnoliopsida</taxon>
        <taxon>eudicotyledons</taxon>
        <taxon>Gunneridae</taxon>
        <taxon>Pentapetalae</taxon>
        <taxon>rosids</taxon>
        <taxon>fabids</taxon>
        <taxon>Rosales</taxon>
        <taxon>Rosaceae</taxon>
        <taxon>Amygdaloideae</taxon>
        <taxon>Maleae</taxon>
        <taxon>Pyrus</taxon>
    </lineage>
</organism>
<evidence type="ECO:0000313" key="3">
    <source>
        <dbReference type="Proteomes" id="UP000327157"/>
    </source>
</evidence>
<dbReference type="EMBL" id="SMOL01000401">
    <property type="protein sequence ID" value="KAB2619467.1"/>
    <property type="molecule type" value="Genomic_DNA"/>
</dbReference>
<reference evidence="2 3" key="1">
    <citation type="submission" date="2019-09" db="EMBL/GenBank/DDBJ databases">
        <authorList>
            <person name="Ou C."/>
        </authorList>
    </citation>
    <scope>NUCLEOTIDE SEQUENCE [LARGE SCALE GENOMIC DNA]</scope>
    <source>
        <strain evidence="2">S2</strain>
        <tissue evidence="2">Leaf</tissue>
    </source>
</reference>
<dbReference type="OrthoDB" id="1731983at2759"/>
<dbReference type="PANTHER" id="PTHR32487:SF32">
    <property type="entry name" value="NAD-DEPENDENT EPIMERASE_DEHYDRATASE DOMAIN-CONTAINING PROTEIN"/>
    <property type="match status" value="1"/>
</dbReference>
<dbReference type="InterPro" id="IPR036291">
    <property type="entry name" value="NAD(P)-bd_dom_sf"/>
</dbReference>
<sequence length="343" mass="38533">MAEAEAIQAGLVACVDKGFDVVQVESNSKELVDIISEITQLNVVIEGNSLAEILPLSDTPGGPWKVYGVARLDYIQCDISDPEDTEKKLPKLSDVTHIFYANAAMLLNILRIVIPNTPNLRHVSLQTGTKHYIGPFETFGKIDPHDLPCSEDLPRLNAPNFYYALEDVLLEELGKNEDITWSVHRPGVTFGFSPYSLVNIVAMLSVYAATCKYEGATVDPYAKNEAFNVNNGDVFKWKQLWKVLAEQFEIEEYGFDEEGEKLSLAGLMKEKEGVWEEIVRENELEPMKLAEMGQWWMVDLVLGEEGGMSSMNKSKEHGFVGFRNSRNSFVSWIDKLKAFKIVP</sequence>
<feature type="domain" description="PRISE-like Rossmann-fold" evidence="1">
    <location>
        <begin position="116"/>
        <end position="206"/>
    </location>
</feature>
<dbReference type="AlphaFoldDB" id="A0A5N5GWF3"/>
<proteinExistence type="predicted"/>
<dbReference type="Gene3D" id="3.40.50.720">
    <property type="entry name" value="NAD(P)-binding Rossmann-like Domain"/>
    <property type="match status" value="1"/>
</dbReference>
<accession>A0A5N5GWF3</accession>
<evidence type="ECO:0000259" key="1">
    <source>
        <dbReference type="Pfam" id="PF22917"/>
    </source>
</evidence>
<comment type="caution">
    <text evidence="2">The sequence shown here is derived from an EMBL/GenBank/DDBJ whole genome shotgun (WGS) entry which is preliminary data.</text>
</comment>
<dbReference type="Pfam" id="PF22917">
    <property type="entry name" value="PRISE"/>
    <property type="match status" value="1"/>
</dbReference>
<protein>
    <submittedName>
        <fullName evidence="2">3-oxo-Delta(4-5)-steroid 5-beta-reductase-like</fullName>
    </submittedName>
</protein>
<name>A0A5N5GWF3_9ROSA</name>
<reference evidence="3" key="2">
    <citation type="submission" date="2019-10" db="EMBL/GenBank/DDBJ databases">
        <title>A de novo genome assembly of a pear dwarfing rootstock.</title>
        <authorList>
            <person name="Wang F."/>
            <person name="Wang J."/>
            <person name="Li S."/>
            <person name="Zhang Y."/>
            <person name="Fang M."/>
            <person name="Ma L."/>
            <person name="Zhao Y."/>
            <person name="Jiang S."/>
        </authorList>
    </citation>
    <scope>NUCLEOTIDE SEQUENCE [LARGE SCALE GENOMIC DNA]</scope>
</reference>
<dbReference type="SUPFAM" id="SSF51735">
    <property type="entry name" value="NAD(P)-binding Rossmann-fold domains"/>
    <property type="match status" value="1"/>
</dbReference>
<dbReference type="InterPro" id="IPR055222">
    <property type="entry name" value="PRISE-like_Rossmann-fold"/>
</dbReference>
<evidence type="ECO:0000313" key="2">
    <source>
        <dbReference type="EMBL" id="KAB2619467.1"/>
    </source>
</evidence>
<reference evidence="2 3" key="3">
    <citation type="submission" date="2019-11" db="EMBL/GenBank/DDBJ databases">
        <title>A de novo genome assembly of a pear dwarfing rootstock.</title>
        <authorList>
            <person name="Wang F."/>
            <person name="Wang J."/>
            <person name="Li S."/>
            <person name="Zhang Y."/>
            <person name="Fang M."/>
            <person name="Ma L."/>
            <person name="Zhao Y."/>
            <person name="Jiang S."/>
        </authorList>
    </citation>
    <scope>NUCLEOTIDE SEQUENCE [LARGE SCALE GENOMIC DNA]</scope>
    <source>
        <strain evidence="2">S2</strain>
        <tissue evidence="2">Leaf</tissue>
    </source>
</reference>
<dbReference type="Proteomes" id="UP000327157">
    <property type="component" value="Chromosome 15"/>
</dbReference>
<dbReference type="PANTHER" id="PTHR32487">
    <property type="entry name" value="3-OXO-DELTA(4,5)-STEROID 5-BETA-REDUCTASE"/>
    <property type="match status" value="1"/>
</dbReference>
<dbReference type="GO" id="GO:0016627">
    <property type="term" value="F:oxidoreductase activity, acting on the CH-CH group of donors"/>
    <property type="evidence" value="ECO:0007669"/>
    <property type="project" value="UniProtKB-ARBA"/>
</dbReference>
<gene>
    <name evidence="2" type="ORF">D8674_015336</name>
</gene>
<keyword evidence="3" id="KW-1185">Reference proteome</keyword>